<dbReference type="SUPFAM" id="SSF56327">
    <property type="entry name" value="LDH C-terminal domain-like"/>
    <property type="match status" value="1"/>
</dbReference>
<dbReference type="PANTHER" id="PTHR23382">
    <property type="entry name" value="MALATE DEHYDROGENASE"/>
    <property type="match status" value="1"/>
</dbReference>
<dbReference type="PIRSF" id="PIRSF000102">
    <property type="entry name" value="Lac_mal_DH"/>
    <property type="match status" value="1"/>
</dbReference>
<dbReference type="GO" id="GO:0030060">
    <property type="term" value="F:L-malate dehydrogenase (NAD+) activity"/>
    <property type="evidence" value="ECO:0007669"/>
    <property type="project" value="UniProtKB-EC"/>
</dbReference>
<dbReference type="InterPro" id="IPR022383">
    <property type="entry name" value="Lactate/malate_DH_C"/>
</dbReference>
<comment type="similarity">
    <text evidence="1">Belongs to the LDH/MDH superfamily. MDH type 2 family.</text>
</comment>
<dbReference type="InterPro" id="IPR015955">
    <property type="entry name" value="Lactate_DH/Glyco_Ohase_4_C"/>
</dbReference>
<feature type="binding site" evidence="9">
    <location>
        <begin position="44"/>
        <end position="50"/>
    </location>
    <ligand>
        <name>NAD(+)</name>
        <dbReference type="ChEBI" id="CHEBI:57540"/>
    </ligand>
</feature>
<dbReference type="Gene3D" id="3.40.50.720">
    <property type="entry name" value="NAD(P)-binding Rossmann-like Domain"/>
    <property type="match status" value="1"/>
</dbReference>
<feature type="binding site" evidence="9">
    <location>
        <position position="75"/>
    </location>
    <ligand>
        <name>NAD(+)</name>
        <dbReference type="ChEBI" id="CHEBI:57540"/>
    </ligand>
</feature>
<evidence type="ECO:0000256" key="6">
    <source>
        <dbReference type="ARBA" id="ARBA00048313"/>
    </source>
</evidence>
<dbReference type="InterPro" id="IPR010945">
    <property type="entry name" value="Malate_DH_type2"/>
</dbReference>
<dbReference type="NCBIfam" id="NF003916">
    <property type="entry name" value="PRK05442.1"/>
    <property type="match status" value="1"/>
</dbReference>
<dbReference type="Proteomes" id="UP000653305">
    <property type="component" value="Unassembled WGS sequence"/>
</dbReference>
<keyword evidence="15" id="KW-1185">Reference proteome</keyword>
<feature type="active site" description="Proton acceptor" evidence="7">
    <location>
        <position position="220"/>
    </location>
</feature>
<dbReference type="AlphaFoldDB" id="A0A830C4M3"/>
<feature type="binding site" evidence="8">
    <location>
        <position position="164"/>
    </location>
    <ligand>
        <name>substrate</name>
    </ligand>
</feature>
<dbReference type="InterPro" id="IPR036291">
    <property type="entry name" value="NAD(P)-bd_dom_sf"/>
</dbReference>
<evidence type="ECO:0000256" key="7">
    <source>
        <dbReference type="PIRSR" id="PIRSR000102-1"/>
    </source>
</evidence>
<dbReference type="InterPro" id="IPR011274">
    <property type="entry name" value="Malate_DH_NAD-dep_euk"/>
</dbReference>
<dbReference type="CDD" id="cd01336">
    <property type="entry name" value="MDH_cytoplasmic_cytosolic"/>
    <property type="match status" value="1"/>
</dbReference>
<evidence type="ECO:0000256" key="10">
    <source>
        <dbReference type="RuleBase" id="RU003369"/>
    </source>
</evidence>
<dbReference type="InterPro" id="IPR001252">
    <property type="entry name" value="Malate_DH_AS"/>
</dbReference>
<gene>
    <name evidence="14" type="ORF">PHJA_001255300</name>
</gene>
<feature type="domain" description="Lactate/malate dehydrogenase N-terminal" evidence="12">
    <location>
        <begin position="39"/>
        <end position="185"/>
    </location>
</feature>
<feature type="binding site" evidence="9">
    <location>
        <begin position="162"/>
        <end position="164"/>
    </location>
    <ligand>
        <name>NAD(+)</name>
        <dbReference type="ChEBI" id="CHEBI:57540"/>
    </ligand>
</feature>
<proteinExistence type="inferred from homology"/>
<feature type="binding site" evidence="9">
    <location>
        <position position="138"/>
    </location>
    <ligand>
        <name>NAD(+)</name>
        <dbReference type="ChEBI" id="CHEBI:57540"/>
    </ligand>
</feature>
<feature type="binding site" evidence="8">
    <location>
        <position position="125"/>
    </location>
    <ligand>
        <name>substrate</name>
    </ligand>
</feature>
<evidence type="ECO:0000256" key="3">
    <source>
        <dbReference type="ARBA" id="ARBA00022532"/>
    </source>
</evidence>
<dbReference type="EMBL" id="BMAC01000235">
    <property type="protein sequence ID" value="GFP91113.1"/>
    <property type="molecule type" value="Genomic_DNA"/>
</dbReference>
<keyword evidence="5 9" id="KW-0520">NAD</keyword>
<reference evidence="14" key="1">
    <citation type="submission" date="2020-07" db="EMBL/GenBank/DDBJ databases">
        <title>Ethylene signaling mediates host invasion by parasitic plants.</title>
        <authorList>
            <person name="Yoshida S."/>
        </authorList>
    </citation>
    <scope>NUCLEOTIDE SEQUENCE</scope>
    <source>
        <strain evidence="14">Okayama</strain>
    </source>
</reference>
<dbReference type="Pfam" id="PF00056">
    <property type="entry name" value="Ldh_1_N"/>
    <property type="match status" value="1"/>
</dbReference>
<name>A0A830C4M3_9LAMI</name>
<evidence type="ECO:0000256" key="1">
    <source>
        <dbReference type="ARBA" id="ARBA00009613"/>
    </source>
</evidence>
<evidence type="ECO:0000256" key="8">
    <source>
        <dbReference type="PIRSR" id="PIRSR000102-2"/>
    </source>
</evidence>
<dbReference type="SUPFAM" id="SSF51735">
    <property type="entry name" value="NAD(P)-binding Rossmann-fold domains"/>
    <property type="match status" value="1"/>
</dbReference>
<comment type="catalytic activity">
    <reaction evidence="6 11">
        <text>(S)-malate + NAD(+) = oxaloacetate + NADH + H(+)</text>
        <dbReference type="Rhea" id="RHEA:21432"/>
        <dbReference type="ChEBI" id="CHEBI:15378"/>
        <dbReference type="ChEBI" id="CHEBI:15589"/>
        <dbReference type="ChEBI" id="CHEBI:16452"/>
        <dbReference type="ChEBI" id="CHEBI:57540"/>
        <dbReference type="ChEBI" id="CHEBI:57945"/>
        <dbReference type="EC" id="1.1.1.37"/>
    </reaction>
</comment>
<dbReference type="FunFam" id="3.90.110.10:FF:000002">
    <property type="entry name" value="Malate dehydrogenase"/>
    <property type="match status" value="1"/>
</dbReference>
<dbReference type="InterPro" id="IPR001236">
    <property type="entry name" value="Lactate/malate_DH_N"/>
</dbReference>
<dbReference type="PROSITE" id="PS00068">
    <property type="entry name" value="MDH"/>
    <property type="match status" value="1"/>
</dbReference>
<organism evidence="14 15">
    <name type="scientific">Phtheirospermum japonicum</name>
    <dbReference type="NCBI Taxonomy" id="374723"/>
    <lineage>
        <taxon>Eukaryota</taxon>
        <taxon>Viridiplantae</taxon>
        <taxon>Streptophyta</taxon>
        <taxon>Embryophyta</taxon>
        <taxon>Tracheophyta</taxon>
        <taxon>Spermatophyta</taxon>
        <taxon>Magnoliopsida</taxon>
        <taxon>eudicotyledons</taxon>
        <taxon>Gunneridae</taxon>
        <taxon>Pentapetalae</taxon>
        <taxon>asterids</taxon>
        <taxon>lamiids</taxon>
        <taxon>Lamiales</taxon>
        <taxon>Orobanchaceae</taxon>
        <taxon>Orobanchaceae incertae sedis</taxon>
        <taxon>Phtheirospermum</taxon>
    </lineage>
</organism>
<evidence type="ECO:0000256" key="5">
    <source>
        <dbReference type="ARBA" id="ARBA00023027"/>
    </source>
</evidence>
<dbReference type="Pfam" id="PF02866">
    <property type="entry name" value="Ldh_1_C"/>
    <property type="match status" value="1"/>
</dbReference>
<evidence type="ECO:0000256" key="4">
    <source>
        <dbReference type="ARBA" id="ARBA00023002"/>
    </source>
</evidence>
<evidence type="ECO:0000313" key="15">
    <source>
        <dbReference type="Proteomes" id="UP000653305"/>
    </source>
</evidence>
<dbReference type="GO" id="GO:0006099">
    <property type="term" value="P:tricarboxylic acid cycle"/>
    <property type="evidence" value="ECO:0007669"/>
    <property type="project" value="UniProtKB-KW"/>
</dbReference>
<evidence type="ECO:0000256" key="9">
    <source>
        <dbReference type="PIRSR" id="PIRSR000102-3"/>
    </source>
</evidence>
<protein>
    <recommendedName>
        <fullName evidence="2 11">Malate dehydrogenase</fullName>
        <ecNumber evidence="2 11">1.1.1.37</ecNumber>
    </recommendedName>
</protein>
<feature type="binding site" evidence="8">
    <location>
        <position position="131"/>
    </location>
    <ligand>
        <name>substrate</name>
    </ligand>
</feature>
<dbReference type="OrthoDB" id="4069699at2759"/>
<dbReference type="EC" id="1.1.1.37" evidence="2 11"/>
<evidence type="ECO:0000256" key="2">
    <source>
        <dbReference type="ARBA" id="ARBA00012995"/>
    </source>
</evidence>
<comment type="caution">
    <text evidence="14">The sequence shown here is derived from an EMBL/GenBank/DDBJ whole genome shotgun (WGS) entry which is preliminary data.</text>
</comment>
<dbReference type="InterPro" id="IPR001557">
    <property type="entry name" value="L-lactate/malate_DH"/>
</dbReference>
<keyword evidence="4 10" id="KW-0560">Oxidoreductase</keyword>
<dbReference type="FunFam" id="3.40.50.720:FF:000010">
    <property type="entry name" value="Malate dehydrogenase"/>
    <property type="match status" value="1"/>
</dbReference>
<dbReference type="GO" id="GO:0006108">
    <property type="term" value="P:malate metabolic process"/>
    <property type="evidence" value="ECO:0007669"/>
    <property type="project" value="InterPro"/>
</dbReference>
<evidence type="ECO:0000256" key="11">
    <source>
        <dbReference type="RuleBase" id="RU003405"/>
    </source>
</evidence>
<dbReference type="Gene3D" id="3.90.110.10">
    <property type="entry name" value="Lactate dehydrogenase/glycoside hydrolase, family 4, C-terminal"/>
    <property type="match status" value="1"/>
</dbReference>
<accession>A0A830C4M3</accession>
<sequence>MDDFVSIEKPLVVFGCAYLSWKIIKHISSFLKLEKEPVTVLVTGAAGQIGYALVPMIARGAMLGPDQPVIIHLLDIEPAAEALNAVKMELIDAAFPLLKGVVATTDVVEACSDVEIAVLLGGYRRREGMERKDVMSKNVSIYKAQALALDQHAAPDCKILVVANPANTNALILREFGPSIPEKNITCLTRLDHNRALAQISERLNVHVSDVKNVIIWGNHSSTQYPDANHATVHTSTGEKPAIQLIDDDDWLKTEFIDTVQQRGAAIIKARKMSSALSAASSACDHIRDWVLGTPKGTWVSMGVSSDGSYGIPQGLIYSFPVICDKGEWSIVQGLNIDEFSRQKMDENAKELMEEKSIAHSCLGD</sequence>
<evidence type="ECO:0000259" key="13">
    <source>
        <dbReference type="Pfam" id="PF02866"/>
    </source>
</evidence>
<feature type="binding site" evidence="8">
    <location>
        <position position="195"/>
    </location>
    <ligand>
        <name>substrate</name>
    </ligand>
</feature>
<dbReference type="NCBIfam" id="TIGR01759">
    <property type="entry name" value="MalateDH-SF1"/>
    <property type="match status" value="1"/>
</dbReference>
<feature type="domain" description="Lactate/malate dehydrogenase C-terminal" evidence="13">
    <location>
        <begin position="189"/>
        <end position="356"/>
    </location>
</feature>
<keyword evidence="3 11" id="KW-0816">Tricarboxylic acid cycle</keyword>
<evidence type="ECO:0000313" key="14">
    <source>
        <dbReference type="EMBL" id="GFP91113.1"/>
    </source>
</evidence>
<dbReference type="NCBIfam" id="TIGR01758">
    <property type="entry name" value="MDH_euk_cyt"/>
    <property type="match status" value="1"/>
</dbReference>
<evidence type="ECO:0000259" key="12">
    <source>
        <dbReference type="Pfam" id="PF00056"/>
    </source>
</evidence>